<gene>
    <name evidence="1" type="ORF">BD311DRAFT_467383</name>
</gene>
<reference evidence="1" key="1">
    <citation type="submission" date="2019-01" db="EMBL/GenBank/DDBJ databases">
        <title>Draft genome sequences of three monokaryotic isolates of the white-rot basidiomycete fungus Dichomitus squalens.</title>
        <authorList>
            <consortium name="DOE Joint Genome Institute"/>
            <person name="Lopez S.C."/>
            <person name="Andreopoulos B."/>
            <person name="Pangilinan J."/>
            <person name="Lipzen A."/>
            <person name="Riley R."/>
            <person name="Ahrendt S."/>
            <person name="Ng V."/>
            <person name="Barry K."/>
            <person name="Daum C."/>
            <person name="Grigoriev I.V."/>
            <person name="Hilden K.S."/>
            <person name="Makela M.R."/>
            <person name="de Vries R.P."/>
        </authorList>
    </citation>
    <scope>NUCLEOTIDE SEQUENCE [LARGE SCALE GENOMIC DNA]</scope>
    <source>
        <strain evidence="1">OM18370.1</strain>
    </source>
</reference>
<dbReference type="AlphaFoldDB" id="A0A4Q9MF09"/>
<protein>
    <submittedName>
        <fullName evidence="1">Uncharacterized protein</fullName>
    </submittedName>
</protein>
<accession>A0A4Q9MF09</accession>
<sequence>MVFRFASCCRTLSRCSPLSLFSVRYRIRSHNIVMCSSVCLAVLQPRALCSRLYPLCIPAFRAWRQCAHMIALILDCVLVFSLWNLPRSNRQR</sequence>
<dbReference type="EMBL" id="ML143453">
    <property type="protein sequence ID" value="TBU25925.1"/>
    <property type="molecule type" value="Genomic_DNA"/>
</dbReference>
<proteinExistence type="predicted"/>
<evidence type="ECO:0000313" key="1">
    <source>
        <dbReference type="EMBL" id="TBU25925.1"/>
    </source>
</evidence>
<name>A0A4Q9MF09_9APHY</name>
<organism evidence="1">
    <name type="scientific">Dichomitus squalens</name>
    <dbReference type="NCBI Taxonomy" id="114155"/>
    <lineage>
        <taxon>Eukaryota</taxon>
        <taxon>Fungi</taxon>
        <taxon>Dikarya</taxon>
        <taxon>Basidiomycota</taxon>
        <taxon>Agaricomycotina</taxon>
        <taxon>Agaricomycetes</taxon>
        <taxon>Polyporales</taxon>
        <taxon>Polyporaceae</taxon>
        <taxon>Dichomitus</taxon>
    </lineage>
</organism>
<dbReference type="Proteomes" id="UP000292957">
    <property type="component" value="Unassembled WGS sequence"/>
</dbReference>